<feature type="transmembrane region" description="Helical" evidence="6">
    <location>
        <begin position="41"/>
        <end position="63"/>
    </location>
</feature>
<name>A0A1Y0IHV3_9BACL</name>
<reference evidence="9" key="1">
    <citation type="submission" date="2017-05" db="EMBL/GenBank/DDBJ databases">
        <authorList>
            <person name="Sung H."/>
        </authorList>
    </citation>
    <scope>NUCLEOTIDE SEQUENCE [LARGE SCALE GENOMIC DNA]</scope>
    <source>
        <strain evidence="9">AR23208</strain>
    </source>
</reference>
<protein>
    <recommendedName>
        <fullName evidence="7">GGDEF domain-containing protein</fullName>
    </recommendedName>
</protein>
<feature type="transmembrane region" description="Helical" evidence="6">
    <location>
        <begin position="139"/>
        <end position="157"/>
    </location>
</feature>
<dbReference type="AlphaFoldDB" id="A0A1Y0IHV3"/>
<feature type="domain" description="GGDEF" evidence="7">
    <location>
        <begin position="233"/>
        <end position="366"/>
    </location>
</feature>
<keyword evidence="2" id="KW-1003">Cell membrane</keyword>
<dbReference type="InterPro" id="IPR043128">
    <property type="entry name" value="Rev_trsase/Diguanyl_cyclase"/>
</dbReference>
<evidence type="ECO:0000256" key="4">
    <source>
        <dbReference type="ARBA" id="ARBA00022989"/>
    </source>
</evidence>
<dbReference type="Proteomes" id="UP000195437">
    <property type="component" value="Chromosome"/>
</dbReference>
<evidence type="ECO:0000256" key="1">
    <source>
        <dbReference type="ARBA" id="ARBA00004651"/>
    </source>
</evidence>
<dbReference type="GO" id="GO:0071555">
    <property type="term" value="P:cell wall organization"/>
    <property type="evidence" value="ECO:0007669"/>
    <property type="project" value="InterPro"/>
</dbReference>
<feature type="transmembrane region" description="Helical" evidence="6">
    <location>
        <begin position="163"/>
        <end position="189"/>
    </location>
</feature>
<dbReference type="OrthoDB" id="2369808at2"/>
<feature type="transmembrane region" description="Helical" evidence="6">
    <location>
        <begin position="9"/>
        <end position="29"/>
    </location>
</feature>
<dbReference type="GO" id="GO:0005886">
    <property type="term" value="C:plasma membrane"/>
    <property type="evidence" value="ECO:0007669"/>
    <property type="project" value="UniProtKB-SubCell"/>
</dbReference>
<gene>
    <name evidence="8" type="ORF">CBW65_02690</name>
</gene>
<organism evidence="8 9">
    <name type="scientific">Tumebacillus avium</name>
    <dbReference type="NCBI Taxonomy" id="1903704"/>
    <lineage>
        <taxon>Bacteria</taxon>
        <taxon>Bacillati</taxon>
        <taxon>Bacillota</taxon>
        <taxon>Bacilli</taxon>
        <taxon>Bacillales</taxon>
        <taxon>Alicyclobacillaceae</taxon>
        <taxon>Tumebacillus</taxon>
    </lineage>
</organism>
<dbReference type="Pfam" id="PF07694">
    <property type="entry name" value="5TM-5TMR_LYT"/>
    <property type="match status" value="1"/>
</dbReference>
<dbReference type="Gene3D" id="3.30.70.270">
    <property type="match status" value="1"/>
</dbReference>
<dbReference type="PANTHER" id="PTHR45138:SF9">
    <property type="entry name" value="DIGUANYLATE CYCLASE DGCM-RELATED"/>
    <property type="match status" value="1"/>
</dbReference>
<comment type="subcellular location">
    <subcellularLocation>
        <location evidence="1">Cell membrane</location>
        <topology evidence="1">Multi-pass membrane protein</topology>
    </subcellularLocation>
</comment>
<dbReference type="PANTHER" id="PTHR45138">
    <property type="entry name" value="REGULATORY COMPONENTS OF SENSORY TRANSDUCTION SYSTEM"/>
    <property type="match status" value="1"/>
</dbReference>
<dbReference type="EMBL" id="CP021434">
    <property type="protein sequence ID" value="ARU60082.1"/>
    <property type="molecule type" value="Genomic_DNA"/>
</dbReference>
<evidence type="ECO:0000259" key="7">
    <source>
        <dbReference type="PROSITE" id="PS50887"/>
    </source>
</evidence>
<dbReference type="FunFam" id="3.30.70.270:FF:000001">
    <property type="entry name" value="Diguanylate cyclase domain protein"/>
    <property type="match status" value="1"/>
</dbReference>
<proteinExistence type="predicted"/>
<dbReference type="InterPro" id="IPR000160">
    <property type="entry name" value="GGDEF_dom"/>
</dbReference>
<dbReference type="GO" id="GO:1902201">
    <property type="term" value="P:negative regulation of bacterial-type flagellum-dependent cell motility"/>
    <property type="evidence" value="ECO:0007669"/>
    <property type="project" value="TreeGrafter"/>
</dbReference>
<keyword evidence="4 6" id="KW-1133">Transmembrane helix</keyword>
<keyword evidence="9" id="KW-1185">Reference proteome</keyword>
<dbReference type="KEGG" id="tum:CBW65_02690"/>
<dbReference type="InterPro" id="IPR029787">
    <property type="entry name" value="Nucleotide_cyclase"/>
</dbReference>
<keyword evidence="5 6" id="KW-0472">Membrane</keyword>
<dbReference type="GO" id="GO:0052621">
    <property type="term" value="F:diguanylate cyclase activity"/>
    <property type="evidence" value="ECO:0007669"/>
    <property type="project" value="TreeGrafter"/>
</dbReference>
<sequence>MVLTFISSLFVNMCILISMIFLAGSASMARRYKPFAPDAGLLSQITTGAVVGGIGVLLMAYSVQIPPVIVDLRYIPVLLAALIGRPLTAFFAAAIVTFFRLTLYPVTESSLWACAGLFFMILFTFLIRKTSLTLIQKALLANLFGALYISVHFYMFVLNHTLYWSVIMPAFWIASWTALIISGMLILFLRRVNASVADLEETASIDFLTGLNNARSFDKAINLTVQKATEQRQSLALLLIDIDYFKRTNDTYGHPAGDAVLAQLGQVLAESCRAVDIISRNGGEEFSVILPGCDRALTSQIAERIRRAVEERPFVLPDGMRINITVSVGVSQLQGSGQTTEQLIKQADEALYLAKHAGRNQVQFAG</sequence>
<evidence type="ECO:0000256" key="2">
    <source>
        <dbReference type="ARBA" id="ARBA00022475"/>
    </source>
</evidence>
<accession>A0A1Y0IHV3</accession>
<dbReference type="SUPFAM" id="SSF55073">
    <property type="entry name" value="Nucleotide cyclase"/>
    <property type="match status" value="1"/>
</dbReference>
<evidence type="ECO:0000313" key="8">
    <source>
        <dbReference type="EMBL" id="ARU60082.1"/>
    </source>
</evidence>
<dbReference type="CDD" id="cd01949">
    <property type="entry name" value="GGDEF"/>
    <property type="match status" value="1"/>
</dbReference>
<dbReference type="GO" id="GO:0000155">
    <property type="term" value="F:phosphorelay sensor kinase activity"/>
    <property type="evidence" value="ECO:0007669"/>
    <property type="project" value="InterPro"/>
</dbReference>
<dbReference type="GO" id="GO:0043709">
    <property type="term" value="P:cell adhesion involved in single-species biofilm formation"/>
    <property type="evidence" value="ECO:0007669"/>
    <property type="project" value="TreeGrafter"/>
</dbReference>
<evidence type="ECO:0000256" key="3">
    <source>
        <dbReference type="ARBA" id="ARBA00022692"/>
    </source>
</evidence>
<feature type="transmembrane region" description="Helical" evidence="6">
    <location>
        <begin position="110"/>
        <end position="127"/>
    </location>
</feature>
<feature type="transmembrane region" description="Helical" evidence="6">
    <location>
        <begin position="75"/>
        <end position="98"/>
    </location>
</feature>
<dbReference type="Pfam" id="PF00990">
    <property type="entry name" value="GGDEF"/>
    <property type="match status" value="1"/>
</dbReference>
<dbReference type="InterPro" id="IPR050469">
    <property type="entry name" value="Diguanylate_Cyclase"/>
</dbReference>
<dbReference type="NCBIfam" id="TIGR00254">
    <property type="entry name" value="GGDEF"/>
    <property type="match status" value="1"/>
</dbReference>
<keyword evidence="3 6" id="KW-0812">Transmembrane</keyword>
<dbReference type="InterPro" id="IPR011620">
    <property type="entry name" value="Sig_transdc_His_kinase_LytS_TM"/>
</dbReference>
<dbReference type="SMART" id="SM00267">
    <property type="entry name" value="GGDEF"/>
    <property type="match status" value="1"/>
</dbReference>
<dbReference type="RefSeq" id="WP_087455470.1">
    <property type="nucleotide sequence ID" value="NZ_CP021434.1"/>
</dbReference>
<evidence type="ECO:0000256" key="6">
    <source>
        <dbReference type="SAM" id="Phobius"/>
    </source>
</evidence>
<dbReference type="PROSITE" id="PS50887">
    <property type="entry name" value="GGDEF"/>
    <property type="match status" value="1"/>
</dbReference>
<evidence type="ECO:0000256" key="5">
    <source>
        <dbReference type="ARBA" id="ARBA00023136"/>
    </source>
</evidence>
<evidence type="ECO:0000313" key="9">
    <source>
        <dbReference type="Proteomes" id="UP000195437"/>
    </source>
</evidence>